<feature type="region of interest" description="Disordered" evidence="1">
    <location>
        <begin position="31"/>
        <end position="72"/>
    </location>
</feature>
<gene>
    <name evidence="2" type="ORF">GUJ93_ZPchr0004g39924</name>
</gene>
<evidence type="ECO:0000313" key="2">
    <source>
        <dbReference type="EMBL" id="KAG8066263.1"/>
    </source>
</evidence>
<feature type="compositionally biased region" description="Basic residues" evidence="1">
    <location>
        <begin position="41"/>
        <end position="63"/>
    </location>
</feature>
<reference evidence="2" key="1">
    <citation type="journal article" date="2021" name="bioRxiv">
        <title>Whole Genome Assembly and Annotation of Northern Wild Rice, Zizania palustris L., Supports a Whole Genome Duplication in the Zizania Genus.</title>
        <authorList>
            <person name="Haas M."/>
            <person name="Kono T."/>
            <person name="Macchietto M."/>
            <person name="Millas R."/>
            <person name="McGilp L."/>
            <person name="Shao M."/>
            <person name="Duquette J."/>
            <person name="Hirsch C.N."/>
            <person name="Kimball J."/>
        </authorList>
    </citation>
    <scope>NUCLEOTIDE SEQUENCE</scope>
    <source>
        <tissue evidence="2">Fresh leaf tissue</tissue>
    </source>
</reference>
<organism evidence="2 3">
    <name type="scientific">Zizania palustris</name>
    <name type="common">Northern wild rice</name>
    <dbReference type="NCBI Taxonomy" id="103762"/>
    <lineage>
        <taxon>Eukaryota</taxon>
        <taxon>Viridiplantae</taxon>
        <taxon>Streptophyta</taxon>
        <taxon>Embryophyta</taxon>
        <taxon>Tracheophyta</taxon>
        <taxon>Spermatophyta</taxon>
        <taxon>Magnoliopsida</taxon>
        <taxon>Liliopsida</taxon>
        <taxon>Poales</taxon>
        <taxon>Poaceae</taxon>
        <taxon>BOP clade</taxon>
        <taxon>Oryzoideae</taxon>
        <taxon>Oryzeae</taxon>
        <taxon>Zizaniinae</taxon>
        <taxon>Zizania</taxon>
    </lineage>
</organism>
<reference evidence="2" key="2">
    <citation type="submission" date="2021-02" db="EMBL/GenBank/DDBJ databases">
        <authorList>
            <person name="Kimball J.A."/>
            <person name="Haas M.W."/>
            <person name="Macchietto M."/>
            <person name="Kono T."/>
            <person name="Duquette J."/>
            <person name="Shao M."/>
        </authorList>
    </citation>
    <scope>NUCLEOTIDE SEQUENCE</scope>
    <source>
        <tissue evidence="2">Fresh leaf tissue</tissue>
    </source>
</reference>
<protein>
    <submittedName>
        <fullName evidence="2">Uncharacterized protein</fullName>
    </submittedName>
</protein>
<comment type="caution">
    <text evidence="2">The sequence shown here is derived from an EMBL/GenBank/DDBJ whole genome shotgun (WGS) entry which is preliminary data.</text>
</comment>
<feature type="region of interest" description="Disordered" evidence="1">
    <location>
        <begin position="1"/>
        <end position="20"/>
    </location>
</feature>
<sequence>MAPRRPAAGLSRADPPQPVPCRAMMRAINAVKAGKSERERGRRSRRRKRGAAQYRRTVRRRGLHAAPGDDGAAAASLSLSLLL</sequence>
<dbReference type="AlphaFoldDB" id="A0A8J5SP25"/>
<dbReference type="Proteomes" id="UP000729402">
    <property type="component" value="Unassembled WGS sequence"/>
</dbReference>
<evidence type="ECO:0000256" key="1">
    <source>
        <dbReference type="SAM" id="MobiDB-lite"/>
    </source>
</evidence>
<keyword evidence="3" id="KW-1185">Reference proteome</keyword>
<name>A0A8J5SP25_ZIZPA</name>
<accession>A0A8J5SP25</accession>
<evidence type="ECO:0000313" key="3">
    <source>
        <dbReference type="Proteomes" id="UP000729402"/>
    </source>
</evidence>
<dbReference type="EMBL" id="JAAALK010000285">
    <property type="protein sequence ID" value="KAG8066263.1"/>
    <property type="molecule type" value="Genomic_DNA"/>
</dbReference>
<proteinExistence type="predicted"/>